<evidence type="ECO:0000313" key="4">
    <source>
        <dbReference type="Proteomes" id="UP001218218"/>
    </source>
</evidence>
<dbReference type="SUPFAM" id="SSF47823">
    <property type="entry name" value="lambda integrase-like, N-terminal domain"/>
    <property type="match status" value="1"/>
</dbReference>
<dbReference type="EMBL" id="JARIHO010000138">
    <property type="protein sequence ID" value="KAJ7301303.1"/>
    <property type="molecule type" value="Genomic_DNA"/>
</dbReference>
<gene>
    <name evidence="3" type="ORF">DFH08DRAFT_616068</name>
</gene>
<dbReference type="SUPFAM" id="SSF56349">
    <property type="entry name" value="DNA breaking-rejoining enzymes"/>
    <property type="match status" value="1"/>
</dbReference>
<dbReference type="InterPro" id="IPR011010">
    <property type="entry name" value="DNA_brk_join_enz"/>
</dbReference>
<sequence length="372" mass="41121">RPHVLALDRIRTWSSPYAKEHQHHLLVVLPASEFDKAYAAVIGGLAPKTHENYAAGLLRFHQYCDTHHISEGTRMPAPHFLLTAFIADWIGRVGGGTVKSWMSGLKAWHDINGAPWDGDNRWVELARRTANKEGTAFKREQRGPVTMQHLVALRSQLHIHTPFDAAIWATACATFWGCRRLGETTVPSLADFNPKFHATRAAVVKAITTPDGTKAAAIPLPWTKSTRERGGLLTIMGRDDELCPLKAFSNHLLVNAAVPADAPLFAFQAPDGTWAPLTKTWFMKRCTQIWDAAGILRAFGHSFHIGGSTELLLAGVSPDIVAALGGWTSLAFLLYWRKIEHIVPMHVGKAYDKAKLDEVAKAFEAFRVAHNI</sequence>
<dbReference type="PANTHER" id="PTHR34605">
    <property type="entry name" value="PHAGE_INTEGRASE DOMAIN-CONTAINING PROTEIN"/>
    <property type="match status" value="1"/>
</dbReference>
<comment type="caution">
    <text evidence="3">The sequence shown here is derived from an EMBL/GenBank/DDBJ whole genome shotgun (WGS) entry which is preliminary data.</text>
</comment>
<reference evidence="3" key="1">
    <citation type="submission" date="2023-03" db="EMBL/GenBank/DDBJ databases">
        <title>Massive genome expansion in bonnet fungi (Mycena s.s.) driven by repeated elements and novel gene families across ecological guilds.</title>
        <authorList>
            <consortium name="Lawrence Berkeley National Laboratory"/>
            <person name="Harder C.B."/>
            <person name="Miyauchi S."/>
            <person name="Viragh M."/>
            <person name="Kuo A."/>
            <person name="Thoen E."/>
            <person name="Andreopoulos B."/>
            <person name="Lu D."/>
            <person name="Skrede I."/>
            <person name="Drula E."/>
            <person name="Henrissat B."/>
            <person name="Morin E."/>
            <person name="Kohler A."/>
            <person name="Barry K."/>
            <person name="LaButti K."/>
            <person name="Morin E."/>
            <person name="Salamov A."/>
            <person name="Lipzen A."/>
            <person name="Mereny Z."/>
            <person name="Hegedus B."/>
            <person name="Baldrian P."/>
            <person name="Stursova M."/>
            <person name="Weitz H."/>
            <person name="Taylor A."/>
            <person name="Grigoriev I.V."/>
            <person name="Nagy L.G."/>
            <person name="Martin F."/>
            <person name="Kauserud H."/>
        </authorList>
    </citation>
    <scope>NUCLEOTIDE SEQUENCE</scope>
    <source>
        <strain evidence="3">CBHHK002</strain>
    </source>
</reference>
<feature type="non-terminal residue" evidence="3">
    <location>
        <position position="1"/>
    </location>
</feature>
<dbReference type="GO" id="GO:0003677">
    <property type="term" value="F:DNA binding"/>
    <property type="evidence" value="ECO:0007669"/>
    <property type="project" value="UniProtKB-KW"/>
</dbReference>
<accession>A0AAD6YXM5</accession>
<feature type="non-terminal residue" evidence="3">
    <location>
        <position position="372"/>
    </location>
</feature>
<name>A0AAD6YXM5_9AGAR</name>
<organism evidence="3 4">
    <name type="scientific">Mycena albidolilacea</name>
    <dbReference type="NCBI Taxonomy" id="1033008"/>
    <lineage>
        <taxon>Eukaryota</taxon>
        <taxon>Fungi</taxon>
        <taxon>Dikarya</taxon>
        <taxon>Basidiomycota</taxon>
        <taxon>Agaricomycotina</taxon>
        <taxon>Agaricomycetes</taxon>
        <taxon>Agaricomycetidae</taxon>
        <taxon>Agaricales</taxon>
        <taxon>Marasmiineae</taxon>
        <taxon>Mycenaceae</taxon>
        <taxon>Mycena</taxon>
    </lineage>
</organism>
<evidence type="ECO:0000256" key="1">
    <source>
        <dbReference type="ARBA" id="ARBA00023125"/>
    </source>
</evidence>
<dbReference type="Gene3D" id="1.10.443.10">
    <property type="entry name" value="Intergrase catalytic core"/>
    <property type="match status" value="1"/>
</dbReference>
<protein>
    <submittedName>
        <fullName evidence="3">Uncharacterized protein</fullName>
    </submittedName>
</protein>
<dbReference type="AlphaFoldDB" id="A0AAD6YXM5"/>
<keyword evidence="1" id="KW-0238">DNA-binding</keyword>
<dbReference type="Gene3D" id="1.10.150.130">
    <property type="match status" value="1"/>
</dbReference>
<dbReference type="PANTHER" id="PTHR34605:SF3">
    <property type="entry name" value="P CELL-TYPE AGGLUTINATION PROTEIN MAP4-LIKE-RELATED"/>
    <property type="match status" value="1"/>
</dbReference>
<dbReference type="InterPro" id="IPR013762">
    <property type="entry name" value="Integrase-like_cat_sf"/>
</dbReference>
<dbReference type="GO" id="GO:0006310">
    <property type="term" value="P:DNA recombination"/>
    <property type="evidence" value="ECO:0007669"/>
    <property type="project" value="UniProtKB-KW"/>
</dbReference>
<dbReference type="InterPro" id="IPR052925">
    <property type="entry name" value="Phage_Integrase-like_Recomb"/>
</dbReference>
<dbReference type="InterPro" id="IPR010998">
    <property type="entry name" value="Integrase_recombinase_N"/>
</dbReference>
<keyword evidence="4" id="KW-1185">Reference proteome</keyword>
<evidence type="ECO:0000256" key="2">
    <source>
        <dbReference type="ARBA" id="ARBA00023172"/>
    </source>
</evidence>
<proteinExistence type="predicted"/>
<dbReference type="Proteomes" id="UP001218218">
    <property type="component" value="Unassembled WGS sequence"/>
</dbReference>
<evidence type="ECO:0000313" key="3">
    <source>
        <dbReference type="EMBL" id="KAJ7301303.1"/>
    </source>
</evidence>
<keyword evidence="2" id="KW-0233">DNA recombination</keyword>
<dbReference type="GO" id="GO:0015074">
    <property type="term" value="P:DNA integration"/>
    <property type="evidence" value="ECO:0007669"/>
    <property type="project" value="InterPro"/>
</dbReference>